<dbReference type="EMBL" id="CAJNOJ010000085">
    <property type="protein sequence ID" value="CAF1069456.1"/>
    <property type="molecule type" value="Genomic_DNA"/>
</dbReference>
<name>A0A814DAJ1_ADIRI</name>
<dbReference type="OrthoDB" id="128867at2759"/>
<sequence length="454" mass="52491">MSSDIPGFYYDAVQRRYYRITSQSSNAVPSARAISDRARQEELTSKQLDLINSPSKQHSVRYKEKKRLIRSRLSLLRQREYGQRSRDFCHNYLRCNLIETLSSTCFIDTASSFSLENPAEPSINYDMTITTSGQCIRLINYKFYLNLLKNPTHIYQLQTNPIDDRRSSYFLDSFPPFMSATLLQDENHVNIRFLRFSSSQSAHTLPMLSADASAPDYYYEETCQTVQSSSSSFTHTSPLMIKCSGPCCYSKLLNQFAFNINNHVYIYDFQTFQSICSLRVPIRRVTLTDMKFSYENSNILYTTNGHQFQQWDLRQSNYSTSTRIPILCSKIQCLQTQSNCILTSSFDERINLIDLRRPTKPLLTYDLSSTSSNNPHFSFTIDTDTEHFIAACSQHHIVHIWDLNSGRLLNRLRCPIPKNFLNASAKCSITSFDNTPVLGIYHPEYCRLTGLMNR</sequence>
<dbReference type="GO" id="GO:0080008">
    <property type="term" value="C:Cul4-RING E3 ubiquitin ligase complex"/>
    <property type="evidence" value="ECO:0007669"/>
    <property type="project" value="TreeGrafter"/>
</dbReference>
<dbReference type="PANTHER" id="PTHR44472">
    <property type="entry name" value="DDB1- AND CUL4-ASSOCIATED FACTOR 4-RELATED"/>
    <property type="match status" value="1"/>
</dbReference>
<keyword evidence="2" id="KW-0677">Repeat</keyword>
<dbReference type="InterPro" id="IPR052254">
    <property type="entry name" value="CUL4-DDB1_E3_ligase_receptor"/>
</dbReference>
<evidence type="ECO:0000256" key="1">
    <source>
        <dbReference type="ARBA" id="ARBA00022574"/>
    </source>
</evidence>
<dbReference type="SUPFAM" id="SSF50978">
    <property type="entry name" value="WD40 repeat-like"/>
    <property type="match status" value="1"/>
</dbReference>
<comment type="caution">
    <text evidence="3">The sequence shown here is derived from an EMBL/GenBank/DDBJ whole genome shotgun (WGS) entry which is preliminary data.</text>
</comment>
<dbReference type="InterPro" id="IPR015943">
    <property type="entry name" value="WD40/YVTN_repeat-like_dom_sf"/>
</dbReference>
<keyword evidence="1" id="KW-0853">WD repeat</keyword>
<dbReference type="InterPro" id="IPR036322">
    <property type="entry name" value="WD40_repeat_dom_sf"/>
</dbReference>
<dbReference type="Proteomes" id="UP000663852">
    <property type="component" value="Unassembled WGS sequence"/>
</dbReference>
<keyword evidence="5" id="KW-1185">Reference proteome</keyword>
<dbReference type="PANTHER" id="PTHR44472:SF1">
    <property type="entry name" value="DDB1 AND CUL4 ASSOCIATED FACTOR 4"/>
    <property type="match status" value="1"/>
</dbReference>
<dbReference type="AlphaFoldDB" id="A0A814DAJ1"/>
<dbReference type="Gene3D" id="2.130.10.10">
    <property type="entry name" value="YVTN repeat-like/Quinoprotein amine dehydrogenase"/>
    <property type="match status" value="1"/>
</dbReference>
<evidence type="ECO:0000313" key="4">
    <source>
        <dbReference type="EMBL" id="CAF1069456.1"/>
    </source>
</evidence>
<accession>A0A814DAJ1</accession>
<evidence type="ECO:0000256" key="2">
    <source>
        <dbReference type="ARBA" id="ARBA00022737"/>
    </source>
</evidence>
<reference evidence="3" key="1">
    <citation type="submission" date="2021-02" db="EMBL/GenBank/DDBJ databases">
        <authorList>
            <person name="Nowell W R."/>
        </authorList>
    </citation>
    <scope>NUCLEOTIDE SEQUENCE</scope>
</reference>
<evidence type="ECO:0000313" key="3">
    <source>
        <dbReference type="EMBL" id="CAF0951644.1"/>
    </source>
</evidence>
<dbReference type="EMBL" id="CAJNOR010000575">
    <property type="protein sequence ID" value="CAF0951644.1"/>
    <property type="molecule type" value="Genomic_DNA"/>
</dbReference>
<evidence type="ECO:0000313" key="5">
    <source>
        <dbReference type="Proteomes" id="UP000663828"/>
    </source>
</evidence>
<proteinExistence type="predicted"/>
<protein>
    <submittedName>
        <fullName evidence="3">Uncharacterized protein</fullName>
    </submittedName>
</protein>
<organism evidence="3 5">
    <name type="scientific">Adineta ricciae</name>
    <name type="common">Rotifer</name>
    <dbReference type="NCBI Taxonomy" id="249248"/>
    <lineage>
        <taxon>Eukaryota</taxon>
        <taxon>Metazoa</taxon>
        <taxon>Spiralia</taxon>
        <taxon>Gnathifera</taxon>
        <taxon>Rotifera</taxon>
        <taxon>Eurotatoria</taxon>
        <taxon>Bdelloidea</taxon>
        <taxon>Adinetida</taxon>
        <taxon>Adinetidae</taxon>
        <taxon>Adineta</taxon>
    </lineage>
</organism>
<dbReference type="Proteomes" id="UP000663828">
    <property type="component" value="Unassembled WGS sequence"/>
</dbReference>
<gene>
    <name evidence="4" type="ORF">EDS130_LOCUS18359</name>
    <name evidence="3" type="ORF">XAT740_LOCUS10697</name>
</gene>